<reference evidence="1 2" key="1">
    <citation type="submission" date="2021-06" db="EMBL/GenBank/DDBJ databases">
        <authorList>
            <person name="Palmer J.M."/>
        </authorList>
    </citation>
    <scope>NUCLEOTIDE SEQUENCE [LARGE SCALE GENOMIC DNA]</scope>
    <source>
        <strain evidence="1 2">XC_2019</strain>
        <tissue evidence="1">Muscle</tissue>
    </source>
</reference>
<gene>
    <name evidence="1" type="ORF">XENOCAPTIV_017863</name>
</gene>
<organism evidence="1 2">
    <name type="scientific">Xenoophorus captivus</name>
    <dbReference type="NCBI Taxonomy" id="1517983"/>
    <lineage>
        <taxon>Eukaryota</taxon>
        <taxon>Metazoa</taxon>
        <taxon>Chordata</taxon>
        <taxon>Craniata</taxon>
        <taxon>Vertebrata</taxon>
        <taxon>Euteleostomi</taxon>
        <taxon>Actinopterygii</taxon>
        <taxon>Neopterygii</taxon>
        <taxon>Teleostei</taxon>
        <taxon>Neoteleostei</taxon>
        <taxon>Acanthomorphata</taxon>
        <taxon>Ovalentaria</taxon>
        <taxon>Atherinomorphae</taxon>
        <taxon>Cyprinodontiformes</taxon>
        <taxon>Goodeidae</taxon>
        <taxon>Xenoophorus</taxon>
    </lineage>
</organism>
<evidence type="ECO:0000313" key="2">
    <source>
        <dbReference type="Proteomes" id="UP001434883"/>
    </source>
</evidence>
<keyword evidence="2" id="KW-1185">Reference proteome</keyword>
<accession>A0ABV0Q6A4</accession>
<dbReference type="EMBL" id="JAHRIN010000371">
    <property type="protein sequence ID" value="MEQ2191002.1"/>
    <property type="molecule type" value="Genomic_DNA"/>
</dbReference>
<proteinExistence type="predicted"/>
<feature type="non-terminal residue" evidence="1">
    <location>
        <position position="1"/>
    </location>
</feature>
<dbReference type="Proteomes" id="UP001434883">
    <property type="component" value="Unassembled WGS sequence"/>
</dbReference>
<sequence length="64" mass="6864">VRVCGYLRTTALCRTGGFNPPSPTTHPINVPTQKYMHCGQKGPRGHQASREGLVFLGRAQTAAA</sequence>
<evidence type="ECO:0000313" key="1">
    <source>
        <dbReference type="EMBL" id="MEQ2191002.1"/>
    </source>
</evidence>
<protein>
    <submittedName>
        <fullName evidence="1">Uncharacterized protein</fullName>
    </submittedName>
</protein>
<comment type="caution">
    <text evidence="1">The sequence shown here is derived from an EMBL/GenBank/DDBJ whole genome shotgun (WGS) entry which is preliminary data.</text>
</comment>
<name>A0ABV0Q6A4_9TELE</name>